<evidence type="ECO:0000256" key="5">
    <source>
        <dbReference type="ARBA" id="ARBA00023204"/>
    </source>
</evidence>
<dbReference type="Pfam" id="PF11967">
    <property type="entry name" value="RecO_N"/>
    <property type="match status" value="1"/>
</dbReference>
<dbReference type="InterPro" id="IPR022572">
    <property type="entry name" value="DNA_rep/recomb_RecO_N"/>
</dbReference>
<dbReference type="InterPro" id="IPR003717">
    <property type="entry name" value="RecO"/>
</dbReference>
<evidence type="ECO:0000256" key="1">
    <source>
        <dbReference type="ARBA" id="ARBA00007452"/>
    </source>
</evidence>
<dbReference type="InterPro" id="IPR037278">
    <property type="entry name" value="ARFGAP/RecO"/>
</dbReference>
<dbReference type="SUPFAM" id="SSF57863">
    <property type="entry name" value="ArfGap/RecO-like zinc finger"/>
    <property type="match status" value="1"/>
</dbReference>
<dbReference type="RefSeq" id="WP_091621138.1">
    <property type="nucleotide sequence ID" value="NZ_FNZN01000002.1"/>
</dbReference>
<sequence>MQVTTKAIVFSALKYGDTSLIIKAFTASDGIKSYLLRGVLSSKKGKLKTAYFQPLTQLEIVANHRNKGTLETLREAKVYYHYQSLYADMAKNAMTLFLAELLVNSIREEERNEELFEFLEASLQWLDIHKDIANFHLFFMLSITKFLGFYPDVYQIDKPYFDLLEGEFVSVESLNPMLRGENIYYFKTFLGINFDAIHNVKMKKTNRQELLKSLILYFELHLQGFRKPKSLAVLNEVFNTYV</sequence>
<name>A0A1H7KZ92_9FLAO</name>
<dbReference type="GO" id="GO:0006310">
    <property type="term" value="P:DNA recombination"/>
    <property type="evidence" value="ECO:0007669"/>
    <property type="project" value="UniProtKB-UniRule"/>
</dbReference>
<keyword evidence="10" id="KW-1185">Reference proteome</keyword>
<dbReference type="HAMAP" id="MF_00201">
    <property type="entry name" value="RecO"/>
    <property type="match status" value="1"/>
</dbReference>
<dbReference type="GO" id="GO:0006302">
    <property type="term" value="P:double-strand break repair"/>
    <property type="evidence" value="ECO:0007669"/>
    <property type="project" value="TreeGrafter"/>
</dbReference>
<feature type="domain" description="DNA replication/recombination mediator RecO N-terminal" evidence="8">
    <location>
        <begin position="1"/>
        <end position="79"/>
    </location>
</feature>
<protein>
    <recommendedName>
        <fullName evidence="2 7">DNA repair protein RecO</fullName>
    </recommendedName>
    <alternativeName>
        <fullName evidence="6 7">Recombination protein O</fullName>
    </alternativeName>
</protein>
<dbReference type="NCBIfam" id="TIGR00613">
    <property type="entry name" value="reco"/>
    <property type="match status" value="1"/>
</dbReference>
<comment type="similarity">
    <text evidence="1 7">Belongs to the RecO family.</text>
</comment>
<comment type="function">
    <text evidence="7">Involved in DNA repair and RecF pathway recombination.</text>
</comment>
<keyword evidence="3 7" id="KW-0227">DNA damage</keyword>
<evidence type="ECO:0000256" key="7">
    <source>
        <dbReference type="HAMAP-Rule" id="MF_00201"/>
    </source>
</evidence>
<gene>
    <name evidence="7" type="primary">recO</name>
    <name evidence="9" type="ORF">SAMN04488008_102439</name>
</gene>
<keyword evidence="4 7" id="KW-0233">DNA recombination</keyword>
<dbReference type="Gene3D" id="1.20.1440.120">
    <property type="entry name" value="Recombination protein O, C-terminal domain"/>
    <property type="match status" value="1"/>
</dbReference>
<evidence type="ECO:0000259" key="8">
    <source>
        <dbReference type="Pfam" id="PF11967"/>
    </source>
</evidence>
<evidence type="ECO:0000256" key="3">
    <source>
        <dbReference type="ARBA" id="ARBA00022763"/>
    </source>
</evidence>
<evidence type="ECO:0000256" key="6">
    <source>
        <dbReference type="ARBA" id="ARBA00033409"/>
    </source>
</evidence>
<evidence type="ECO:0000256" key="2">
    <source>
        <dbReference type="ARBA" id="ARBA00021310"/>
    </source>
</evidence>
<reference evidence="10" key="1">
    <citation type="submission" date="2016-10" db="EMBL/GenBank/DDBJ databases">
        <authorList>
            <person name="Varghese N."/>
            <person name="Submissions S."/>
        </authorList>
    </citation>
    <scope>NUCLEOTIDE SEQUENCE [LARGE SCALE GENOMIC DNA]</scope>
    <source>
        <strain evidence="10">DSM 16471</strain>
    </source>
</reference>
<dbReference type="PANTHER" id="PTHR33991:SF1">
    <property type="entry name" value="DNA REPAIR PROTEIN RECO"/>
    <property type="match status" value="1"/>
</dbReference>
<dbReference type="Proteomes" id="UP000198990">
    <property type="component" value="Unassembled WGS sequence"/>
</dbReference>
<dbReference type="Gene3D" id="2.40.50.140">
    <property type="entry name" value="Nucleic acid-binding proteins"/>
    <property type="match status" value="1"/>
</dbReference>
<dbReference type="OrthoDB" id="9789152at2"/>
<proteinExistence type="inferred from homology"/>
<dbReference type="SUPFAM" id="SSF50249">
    <property type="entry name" value="Nucleic acid-binding proteins"/>
    <property type="match status" value="1"/>
</dbReference>
<dbReference type="PANTHER" id="PTHR33991">
    <property type="entry name" value="DNA REPAIR PROTEIN RECO"/>
    <property type="match status" value="1"/>
</dbReference>
<dbReference type="InterPro" id="IPR042242">
    <property type="entry name" value="RecO_C"/>
</dbReference>
<evidence type="ECO:0000313" key="9">
    <source>
        <dbReference type="EMBL" id="SEK92062.1"/>
    </source>
</evidence>
<dbReference type="InterPro" id="IPR012340">
    <property type="entry name" value="NA-bd_OB-fold"/>
</dbReference>
<dbReference type="EMBL" id="FNZN01000002">
    <property type="protein sequence ID" value="SEK92062.1"/>
    <property type="molecule type" value="Genomic_DNA"/>
</dbReference>
<dbReference type="AlphaFoldDB" id="A0A1H7KZ92"/>
<dbReference type="Pfam" id="PF02565">
    <property type="entry name" value="RecO_C"/>
    <property type="match status" value="1"/>
</dbReference>
<organism evidence="9 10">
    <name type="scientific">Maribacter orientalis</name>
    <dbReference type="NCBI Taxonomy" id="228957"/>
    <lineage>
        <taxon>Bacteria</taxon>
        <taxon>Pseudomonadati</taxon>
        <taxon>Bacteroidota</taxon>
        <taxon>Flavobacteriia</taxon>
        <taxon>Flavobacteriales</taxon>
        <taxon>Flavobacteriaceae</taxon>
        <taxon>Maribacter</taxon>
    </lineage>
</organism>
<evidence type="ECO:0000313" key="10">
    <source>
        <dbReference type="Proteomes" id="UP000198990"/>
    </source>
</evidence>
<dbReference type="STRING" id="228957.SAMN04488008_102439"/>
<keyword evidence="5 7" id="KW-0234">DNA repair</keyword>
<dbReference type="GO" id="GO:0043590">
    <property type="term" value="C:bacterial nucleoid"/>
    <property type="evidence" value="ECO:0007669"/>
    <property type="project" value="TreeGrafter"/>
</dbReference>
<accession>A0A1H7KZ92</accession>
<evidence type="ECO:0000256" key="4">
    <source>
        <dbReference type="ARBA" id="ARBA00023172"/>
    </source>
</evidence>